<evidence type="ECO:0000256" key="6">
    <source>
        <dbReference type="RuleBase" id="RU363137"/>
    </source>
</evidence>
<evidence type="ECO:0000256" key="2">
    <source>
        <dbReference type="ARBA" id="ARBA00005263"/>
    </source>
</evidence>
<dbReference type="InterPro" id="IPR000996">
    <property type="entry name" value="Clathrin_L-chain"/>
</dbReference>
<sequence length="192" mass="21995">MAKFDSKDEFESIEDELKECLRELSAEESSTNVDVKSSPDQASEQSSQPENCIETISKNVEEQQLNTSDLPTGRSDLAKERIAKWKREFHQRIVEKDLLEEKTKKLWREKAAEDLERFMKNRLDSLRKPEIEDYPDTCETGGVGDIQGENVWARVAKICDFDSQPRCSKNVLRMRDVIISLSDARPPADGSL</sequence>
<dbReference type="Pfam" id="PF01086">
    <property type="entry name" value="Clathrin_lg_ch"/>
    <property type="match status" value="1"/>
</dbReference>
<accession>A0ABN7B8F6</accession>
<evidence type="ECO:0000256" key="4">
    <source>
        <dbReference type="ARBA" id="ARBA00023176"/>
    </source>
</evidence>
<keyword evidence="3 6" id="KW-0472">Membrane</keyword>
<comment type="subcellular location">
    <subcellularLocation>
        <location evidence="1 6">Cytoplasmic vesicle membrane</location>
        <topology evidence="1 6">Peripheral membrane protein</topology>
        <orientation evidence="1 6">Cytoplasmic side</orientation>
    </subcellularLocation>
    <subcellularLocation>
        <location evidence="6">Membrane</location>
        <location evidence="6">Coated pit</location>
        <topology evidence="6">Peripheral membrane protein</topology>
        <orientation evidence="6">Cytoplasmic side</orientation>
    </subcellularLocation>
    <text evidence="6">Cytoplasmic face of coated pits and vesicles.</text>
</comment>
<keyword evidence="9" id="KW-1185">Reference proteome</keyword>
<evidence type="ECO:0000313" key="8">
    <source>
        <dbReference type="EMBL" id="BET00675.1"/>
    </source>
</evidence>
<evidence type="ECO:0000256" key="3">
    <source>
        <dbReference type="ARBA" id="ARBA00023136"/>
    </source>
</evidence>
<gene>
    <name evidence="8" type="ORF">NTJ_13491</name>
</gene>
<protein>
    <recommendedName>
        <fullName evidence="6">Clathrin light chain</fullName>
    </recommendedName>
</protein>
<proteinExistence type="inferred from homology"/>
<feature type="region of interest" description="Disordered" evidence="7">
    <location>
        <begin position="27"/>
        <end position="50"/>
    </location>
</feature>
<comment type="function">
    <text evidence="6">Clathrin is the major protein of the polyhedral coat of coated pits and vesicles.</text>
</comment>
<dbReference type="Proteomes" id="UP001307889">
    <property type="component" value="Chromosome 12"/>
</dbReference>
<evidence type="ECO:0000256" key="1">
    <source>
        <dbReference type="ARBA" id="ARBA00004180"/>
    </source>
</evidence>
<name>A0ABN7B8F6_9HEMI</name>
<evidence type="ECO:0000256" key="5">
    <source>
        <dbReference type="ARBA" id="ARBA00023329"/>
    </source>
</evidence>
<keyword evidence="4 6" id="KW-0168">Coated pit</keyword>
<evidence type="ECO:0000256" key="7">
    <source>
        <dbReference type="SAM" id="MobiDB-lite"/>
    </source>
</evidence>
<keyword evidence="5 6" id="KW-0968">Cytoplasmic vesicle</keyword>
<evidence type="ECO:0000313" key="9">
    <source>
        <dbReference type="Proteomes" id="UP001307889"/>
    </source>
</evidence>
<reference evidence="8 9" key="1">
    <citation type="submission" date="2023-09" db="EMBL/GenBank/DDBJ databases">
        <title>Nesidiocoris tenuis whole genome shotgun sequence.</title>
        <authorList>
            <person name="Shibata T."/>
            <person name="Shimoda M."/>
            <person name="Kobayashi T."/>
            <person name="Uehara T."/>
        </authorList>
    </citation>
    <scope>NUCLEOTIDE SEQUENCE [LARGE SCALE GENOMIC DNA]</scope>
    <source>
        <strain evidence="8 9">Japan</strain>
    </source>
</reference>
<comment type="similarity">
    <text evidence="2 6">Belongs to the clathrin light chain family.</text>
</comment>
<organism evidence="8 9">
    <name type="scientific">Nesidiocoris tenuis</name>
    <dbReference type="NCBI Taxonomy" id="355587"/>
    <lineage>
        <taxon>Eukaryota</taxon>
        <taxon>Metazoa</taxon>
        <taxon>Ecdysozoa</taxon>
        <taxon>Arthropoda</taxon>
        <taxon>Hexapoda</taxon>
        <taxon>Insecta</taxon>
        <taxon>Pterygota</taxon>
        <taxon>Neoptera</taxon>
        <taxon>Paraneoptera</taxon>
        <taxon>Hemiptera</taxon>
        <taxon>Heteroptera</taxon>
        <taxon>Panheteroptera</taxon>
        <taxon>Cimicomorpha</taxon>
        <taxon>Miridae</taxon>
        <taxon>Dicyphina</taxon>
        <taxon>Nesidiocoris</taxon>
    </lineage>
</organism>
<dbReference type="EMBL" id="AP028920">
    <property type="protein sequence ID" value="BET00675.1"/>
    <property type="molecule type" value="Genomic_DNA"/>
</dbReference>